<dbReference type="InterPro" id="IPR043128">
    <property type="entry name" value="Rev_trsase/Diguanyl_cyclase"/>
</dbReference>
<dbReference type="CDD" id="cd01948">
    <property type="entry name" value="EAL"/>
    <property type="match status" value="1"/>
</dbReference>
<evidence type="ECO:0000313" key="5">
    <source>
        <dbReference type="EMBL" id="ABQ29714.1"/>
    </source>
</evidence>
<dbReference type="GO" id="GO:0003824">
    <property type="term" value="F:catalytic activity"/>
    <property type="evidence" value="ECO:0007669"/>
    <property type="project" value="UniProtKB-ARBA"/>
</dbReference>
<sequence length="742" mass="80873">MLQRKDNRTSLAFVLTRAVPALLLTLAAGGLAFLLLAWAAHQSDRVSFQRQERLVALVVSQLRSQVAHDQESSTVWDTAVEKVRADDTHWIDDNLGTWMHSYFGFDGAYVLNPENRPIYAFANGRMTSPAAYDAIRGQVAPLVHALRHDMRDGHATGQGGKFLSPGIADLAVVSGHPAVISVKPIVSDTGKIRQAPGTEYLHVAVRFLDGSFARRLTRDYLFNGLHFAWTPAHGPGAAAYPVDDNAGKRIGYFIWRPYRPGTAVLSRAMPILGGLLALALLTVAGFLAVVRSRSLRLQASEVRIHHLAFHDPLTGLPNRTFFNESADAALAALSGTSIALLFLDLDRFKQVNDTLGHPAGDTLIREFGARLRALVREEDMVARVGGDEFTVMLAGVAGREDVEKLCARIVESVRTPFDLNGNRVFVGLSIGVALAPDHGTDRIDLLRKADIALYSAKSTGRGRFAFFDPVMDDALRLRREIEADLRAALQESGEIVPYYQPIHAAAGHTITGFEALLRWRHPALGWISPDLFIPIAEEAGLIEMMGERVLREACTAAVNWPNRTIAVNASGPELANPGYAERVAAILRVTGLPPQRLEIEITETAANGQIGTAAENLASLRAMGVRIAIDDFGTGFSSLARLQQLRVDRVKIDRSFIHGFGDQDSDEVIVRAIIELAHARGLRVTAEGVETLEQREGLARIGCDDLQGFIFSKARPAPEIDRLVEADDAPANDMPAPRGRTA</sequence>
<evidence type="ECO:0000313" key="6">
    <source>
        <dbReference type="Proteomes" id="UP000000245"/>
    </source>
</evidence>
<feature type="region of interest" description="Disordered" evidence="1">
    <location>
        <begin position="723"/>
        <end position="742"/>
    </location>
</feature>
<feature type="domain" description="GGDEF" evidence="4">
    <location>
        <begin position="336"/>
        <end position="469"/>
    </location>
</feature>
<dbReference type="AlphaFoldDB" id="A5FVT2"/>
<dbReference type="Pfam" id="PF05228">
    <property type="entry name" value="CHASE4"/>
    <property type="match status" value="1"/>
</dbReference>
<evidence type="ECO:0000256" key="1">
    <source>
        <dbReference type="SAM" id="MobiDB-lite"/>
    </source>
</evidence>
<dbReference type="CDD" id="cd01949">
    <property type="entry name" value="GGDEF"/>
    <property type="match status" value="1"/>
</dbReference>
<dbReference type="Pfam" id="PF00563">
    <property type="entry name" value="EAL"/>
    <property type="match status" value="1"/>
</dbReference>
<dbReference type="HOGENOM" id="CLU_000445_91_2_5"/>
<evidence type="ECO:0000259" key="4">
    <source>
        <dbReference type="PROSITE" id="PS50887"/>
    </source>
</evidence>
<dbReference type="InterPro" id="IPR001633">
    <property type="entry name" value="EAL_dom"/>
</dbReference>
<name>A5FVT2_ACICJ</name>
<dbReference type="PROSITE" id="PS50883">
    <property type="entry name" value="EAL"/>
    <property type="match status" value="1"/>
</dbReference>
<dbReference type="SUPFAM" id="SSF55073">
    <property type="entry name" value="Nucleotide cyclase"/>
    <property type="match status" value="1"/>
</dbReference>
<organism evidence="5 6">
    <name type="scientific">Acidiphilium cryptum (strain JF-5)</name>
    <dbReference type="NCBI Taxonomy" id="349163"/>
    <lineage>
        <taxon>Bacteria</taxon>
        <taxon>Pseudomonadati</taxon>
        <taxon>Pseudomonadota</taxon>
        <taxon>Alphaproteobacteria</taxon>
        <taxon>Acetobacterales</taxon>
        <taxon>Acidocellaceae</taxon>
        <taxon>Acidiphilium</taxon>
    </lineage>
</organism>
<dbReference type="FunFam" id="3.30.70.270:FF:000001">
    <property type="entry name" value="Diguanylate cyclase domain protein"/>
    <property type="match status" value="1"/>
</dbReference>
<keyword evidence="2" id="KW-0812">Transmembrane</keyword>
<dbReference type="SMART" id="SM00052">
    <property type="entry name" value="EAL"/>
    <property type="match status" value="1"/>
</dbReference>
<dbReference type="PROSITE" id="PS50887">
    <property type="entry name" value="GGDEF"/>
    <property type="match status" value="1"/>
</dbReference>
<dbReference type="PANTHER" id="PTHR44757:SF10">
    <property type="entry name" value="MEMBRANE PROTEIN"/>
    <property type="match status" value="1"/>
</dbReference>
<dbReference type="SMART" id="SM00267">
    <property type="entry name" value="GGDEF"/>
    <property type="match status" value="1"/>
</dbReference>
<keyword evidence="6" id="KW-1185">Reference proteome</keyword>
<dbReference type="KEGG" id="acr:Acry_0490"/>
<dbReference type="InterPro" id="IPR052155">
    <property type="entry name" value="Biofilm_reg_signaling"/>
</dbReference>
<keyword evidence="2" id="KW-1133">Transmembrane helix</keyword>
<proteinExistence type="predicted"/>
<protein>
    <submittedName>
        <fullName evidence="5">Periplasmic sensor diguanylate cyclase/phosphodiesterase</fullName>
    </submittedName>
</protein>
<feature type="domain" description="EAL" evidence="3">
    <location>
        <begin position="478"/>
        <end position="728"/>
    </location>
</feature>
<dbReference type="RefSeq" id="WP_011941556.1">
    <property type="nucleotide sequence ID" value="NC_009484.1"/>
</dbReference>
<dbReference type="InterPro" id="IPR000160">
    <property type="entry name" value="GGDEF_dom"/>
</dbReference>
<dbReference type="InterPro" id="IPR035919">
    <property type="entry name" value="EAL_sf"/>
</dbReference>
<dbReference type="InterPro" id="IPR029787">
    <property type="entry name" value="Nucleotide_cyclase"/>
</dbReference>
<dbReference type="eggNOG" id="COG5001">
    <property type="taxonomic scope" value="Bacteria"/>
</dbReference>
<feature type="compositionally biased region" description="Low complexity" evidence="1">
    <location>
        <begin position="729"/>
        <end position="742"/>
    </location>
</feature>
<accession>A5FVT2</accession>
<gene>
    <name evidence="5" type="ordered locus">Acry_0490</name>
</gene>
<dbReference type="Gene3D" id="3.30.70.270">
    <property type="match status" value="1"/>
</dbReference>
<dbReference type="NCBIfam" id="TIGR00254">
    <property type="entry name" value="GGDEF"/>
    <property type="match status" value="1"/>
</dbReference>
<keyword evidence="2" id="KW-0472">Membrane</keyword>
<dbReference type="InterPro" id="IPR007892">
    <property type="entry name" value="CHASE4"/>
</dbReference>
<dbReference type="PANTHER" id="PTHR44757">
    <property type="entry name" value="DIGUANYLATE CYCLASE DGCP"/>
    <property type="match status" value="1"/>
</dbReference>
<evidence type="ECO:0000256" key="2">
    <source>
        <dbReference type="SAM" id="Phobius"/>
    </source>
</evidence>
<feature type="transmembrane region" description="Helical" evidence="2">
    <location>
        <begin position="268"/>
        <end position="290"/>
    </location>
</feature>
<dbReference type="Pfam" id="PF00990">
    <property type="entry name" value="GGDEF"/>
    <property type="match status" value="1"/>
</dbReference>
<dbReference type="STRING" id="349163.Acry_0490"/>
<dbReference type="SUPFAM" id="SSF141868">
    <property type="entry name" value="EAL domain-like"/>
    <property type="match status" value="1"/>
</dbReference>
<evidence type="ECO:0000259" key="3">
    <source>
        <dbReference type="PROSITE" id="PS50883"/>
    </source>
</evidence>
<dbReference type="Gene3D" id="3.20.20.450">
    <property type="entry name" value="EAL domain"/>
    <property type="match status" value="1"/>
</dbReference>
<dbReference type="Proteomes" id="UP000000245">
    <property type="component" value="Chromosome"/>
</dbReference>
<reference evidence="5 6" key="1">
    <citation type="submission" date="2007-05" db="EMBL/GenBank/DDBJ databases">
        <title>Complete sequence of chromosome of Acidiphilium cryptum JF-5.</title>
        <authorList>
            <consortium name="US DOE Joint Genome Institute"/>
            <person name="Copeland A."/>
            <person name="Lucas S."/>
            <person name="Lapidus A."/>
            <person name="Barry K."/>
            <person name="Detter J.C."/>
            <person name="Glavina del Rio T."/>
            <person name="Hammon N."/>
            <person name="Israni S."/>
            <person name="Dalin E."/>
            <person name="Tice H."/>
            <person name="Pitluck S."/>
            <person name="Sims D."/>
            <person name="Brettin T."/>
            <person name="Bruce D."/>
            <person name="Han C."/>
            <person name="Schmutz J."/>
            <person name="Larimer F."/>
            <person name="Land M."/>
            <person name="Hauser L."/>
            <person name="Kyrpides N."/>
            <person name="Kim E."/>
            <person name="Magnuson T."/>
            <person name="Richardson P."/>
        </authorList>
    </citation>
    <scope>NUCLEOTIDE SEQUENCE [LARGE SCALE GENOMIC DNA]</scope>
    <source>
        <strain evidence="5 6">JF-5</strain>
    </source>
</reference>
<dbReference type="EMBL" id="CP000697">
    <property type="protein sequence ID" value="ABQ29714.1"/>
    <property type="molecule type" value="Genomic_DNA"/>
</dbReference>